<dbReference type="EC" id="2.4.2.18" evidence="9"/>
<comment type="caution">
    <text evidence="9">Lacks conserved residue(s) required for the propagation of feature annotation.</text>
</comment>
<dbReference type="PANTHER" id="PTHR43285:SF2">
    <property type="entry name" value="ANTHRANILATE PHOSPHORIBOSYLTRANSFERASE"/>
    <property type="match status" value="1"/>
</dbReference>
<evidence type="ECO:0000256" key="2">
    <source>
        <dbReference type="ARBA" id="ARBA00022605"/>
    </source>
</evidence>
<proteinExistence type="inferred from homology"/>
<gene>
    <name evidence="9 12" type="primary">trpD</name>
    <name evidence="12" type="ORF">GWK16_01295</name>
</gene>
<evidence type="ECO:0000256" key="5">
    <source>
        <dbReference type="ARBA" id="ARBA00022822"/>
    </source>
</evidence>
<dbReference type="Pfam" id="PF02885">
    <property type="entry name" value="Glycos_trans_3N"/>
    <property type="match status" value="1"/>
</dbReference>
<feature type="binding site" evidence="9">
    <location>
        <position position="111"/>
    </location>
    <ligand>
        <name>anthranilate</name>
        <dbReference type="ChEBI" id="CHEBI:16567"/>
        <label>1</label>
    </ligand>
</feature>
<dbReference type="UniPathway" id="UPA00035">
    <property type="reaction ID" value="UER00041"/>
</dbReference>
<dbReference type="InterPro" id="IPR000312">
    <property type="entry name" value="Glycosyl_Trfase_fam3"/>
</dbReference>
<keyword evidence="13" id="KW-1185">Reference proteome</keyword>
<feature type="domain" description="Glycosyl transferase family 3 N-terminal" evidence="11">
    <location>
        <begin position="4"/>
        <end position="65"/>
    </location>
</feature>
<feature type="domain" description="Glycosyl transferase family 3" evidence="10">
    <location>
        <begin position="74"/>
        <end position="324"/>
    </location>
</feature>
<dbReference type="HAMAP" id="MF_00211">
    <property type="entry name" value="TrpD"/>
    <property type="match status" value="1"/>
</dbReference>
<dbReference type="RefSeq" id="WP_170052168.1">
    <property type="nucleotide sequence ID" value="NZ_JABBKX010000001.1"/>
</dbReference>
<comment type="function">
    <text evidence="9">Catalyzes the transfer of the phosphoribosyl group of 5-phosphorylribose-1-pyrophosphate (PRPP) to anthranilate to yield N-(5'-phosphoribosyl)-anthranilate (PRA).</text>
</comment>
<dbReference type="GO" id="GO:0005829">
    <property type="term" value="C:cytosol"/>
    <property type="evidence" value="ECO:0007669"/>
    <property type="project" value="TreeGrafter"/>
</dbReference>
<dbReference type="NCBIfam" id="TIGR01245">
    <property type="entry name" value="trpD"/>
    <property type="match status" value="1"/>
</dbReference>
<dbReference type="Gene3D" id="1.20.970.10">
    <property type="entry name" value="Transferase, Pyrimidine Nucleoside Phosphorylase, Chain C"/>
    <property type="match status" value="1"/>
</dbReference>
<feature type="binding site" evidence="9">
    <location>
        <position position="225"/>
    </location>
    <ligand>
        <name>Mg(2+)</name>
        <dbReference type="ChEBI" id="CHEBI:18420"/>
        <label>2</label>
    </ligand>
</feature>
<protein>
    <recommendedName>
        <fullName evidence="9">Anthranilate phosphoribosyltransferase</fullName>
        <ecNumber evidence="9">2.4.2.18</ecNumber>
    </recommendedName>
</protein>
<evidence type="ECO:0000256" key="7">
    <source>
        <dbReference type="ARBA" id="ARBA00052328"/>
    </source>
</evidence>
<dbReference type="InterPro" id="IPR017459">
    <property type="entry name" value="Glycosyl_Trfase_fam3_N_dom"/>
</dbReference>
<organism evidence="12 13">
    <name type="scientific">Neoroseomonas marina</name>
    <dbReference type="NCBI Taxonomy" id="1232220"/>
    <lineage>
        <taxon>Bacteria</taxon>
        <taxon>Pseudomonadati</taxon>
        <taxon>Pseudomonadota</taxon>
        <taxon>Alphaproteobacteria</taxon>
        <taxon>Acetobacterales</taxon>
        <taxon>Acetobacteraceae</taxon>
        <taxon>Neoroseomonas</taxon>
    </lineage>
</organism>
<keyword evidence="9" id="KW-0460">Magnesium</keyword>
<dbReference type="GO" id="GO:0000287">
    <property type="term" value="F:magnesium ion binding"/>
    <property type="evidence" value="ECO:0007669"/>
    <property type="project" value="UniProtKB-UniRule"/>
</dbReference>
<dbReference type="GO" id="GO:0004048">
    <property type="term" value="F:anthranilate phosphoribosyltransferase activity"/>
    <property type="evidence" value="ECO:0007669"/>
    <property type="project" value="UniProtKB-UniRule"/>
</dbReference>
<keyword evidence="2 9" id="KW-0028">Amino-acid biosynthesis</keyword>
<evidence type="ECO:0000256" key="4">
    <source>
        <dbReference type="ARBA" id="ARBA00022679"/>
    </source>
</evidence>
<evidence type="ECO:0000256" key="8">
    <source>
        <dbReference type="ARBA" id="ARBA00061188"/>
    </source>
</evidence>
<dbReference type="SUPFAM" id="SSF52418">
    <property type="entry name" value="Nucleoside phosphorylase/phosphoribosyltransferase catalytic domain"/>
    <property type="match status" value="1"/>
</dbReference>
<dbReference type="AlphaFoldDB" id="A0A848E982"/>
<feature type="binding site" evidence="9">
    <location>
        <position position="225"/>
    </location>
    <ligand>
        <name>Mg(2+)</name>
        <dbReference type="ChEBI" id="CHEBI:18420"/>
        <label>1</label>
    </ligand>
</feature>
<feature type="binding site" evidence="9">
    <location>
        <position position="224"/>
    </location>
    <ligand>
        <name>Mg(2+)</name>
        <dbReference type="ChEBI" id="CHEBI:18420"/>
        <label>2</label>
    </ligand>
</feature>
<sequence>MSLKPILARLAAAERLNEAASEEAFGIIMEGEATPAQIAGLLMAMRVRGETVAEMTGAVRAMRARMTAIDAPADAIDIVGTGGDAAGTLNISTTTAMVVAGCGVPVAKHGNRALSSKSGAADAIAALGISLDVPIERLPGVLKDAGMVFLMAPRHHASMRHAAGPRVELGTRTIFNLLGPLANPARVKRQMTGAFAPEWLRPMAETLARLGTERAWLVHGQGLDELTLAGESHVVSLEADGTFREFTVAPEDAGLPRAPAEALKGGDPAQNAVALEALLNGAPGAYRDVVLLNAAAALIVAGRAHDLREGAAIAARAIDEGAALGVLTRLRAACPPKDAAA</sequence>
<feature type="binding site" evidence="9">
    <location>
        <begin position="90"/>
        <end position="93"/>
    </location>
    <ligand>
        <name>5-phospho-alpha-D-ribose 1-diphosphate</name>
        <dbReference type="ChEBI" id="CHEBI:58017"/>
    </ligand>
</feature>
<comment type="subunit">
    <text evidence="9">Homodimer.</text>
</comment>
<comment type="pathway">
    <text evidence="1 9">Amino-acid biosynthesis; L-tryptophan biosynthesis; L-tryptophan from chorismate: step 2/5.</text>
</comment>
<evidence type="ECO:0000313" key="12">
    <source>
        <dbReference type="EMBL" id="NMJ39858.1"/>
    </source>
</evidence>
<dbReference type="GO" id="GO:0000162">
    <property type="term" value="P:L-tryptophan biosynthetic process"/>
    <property type="evidence" value="ECO:0007669"/>
    <property type="project" value="UniProtKB-UniRule"/>
</dbReference>
<evidence type="ECO:0000256" key="3">
    <source>
        <dbReference type="ARBA" id="ARBA00022676"/>
    </source>
</evidence>
<comment type="cofactor">
    <cofactor evidence="9">
        <name>Mg(2+)</name>
        <dbReference type="ChEBI" id="CHEBI:18420"/>
    </cofactor>
    <text evidence="9">Binds 2 magnesium ions per monomer.</text>
</comment>
<evidence type="ECO:0000259" key="10">
    <source>
        <dbReference type="Pfam" id="PF00591"/>
    </source>
</evidence>
<dbReference type="FunFam" id="3.40.1030.10:FF:000002">
    <property type="entry name" value="Anthranilate phosphoribosyltransferase"/>
    <property type="match status" value="1"/>
</dbReference>
<dbReference type="EMBL" id="JABBKX010000001">
    <property type="protein sequence ID" value="NMJ39858.1"/>
    <property type="molecule type" value="Genomic_DNA"/>
</dbReference>
<reference evidence="12 13" key="1">
    <citation type="submission" date="2020-03" db="EMBL/GenBank/DDBJ databases">
        <authorList>
            <person name="Sun Q."/>
        </authorList>
    </citation>
    <scope>NUCLEOTIDE SEQUENCE [LARGE SCALE GENOMIC DNA]</scope>
    <source>
        <strain evidence="12 13">JC162</strain>
    </source>
</reference>
<dbReference type="Pfam" id="PF00591">
    <property type="entry name" value="Glycos_transf_3"/>
    <property type="match status" value="1"/>
</dbReference>
<dbReference type="InterPro" id="IPR035902">
    <property type="entry name" value="Nuc_phospho_transferase"/>
</dbReference>
<feature type="binding site" evidence="9">
    <location>
        <position position="80"/>
    </location>
    <ligand>
        <name>anthranilate</name>
        <dbReference type="ChEBI" id="CHEBI:16567"/>
        <label>1</label>
    </ligand>
</feature>
<feature type="binding site" evidence="9">
    <location>
        <position position="88"/>
    </location>
    <ligand>
        <name>5-phospho-alpha-D-ribose 1-diphosphate</name>
        <dbReference type="ChEBI" id="CHEBI:58017"/>
    </ligand>
</feature>
<evidence type="ECO:0000256" key="6">
    <source>
        <dbReference type="ARBA" id="ARBA00023141"/>
    </source>
</evidence>
<comment type="similarity">
    <text evidence="8">In the C-terminal section; belongs to the anthranilate phosphoribosyltransferase family.</text>
</comment>
<dbReference type="Proteomes" id="UP000548582">
    <property type="component" value="Unassembled WGS sequence"/>
</dbReference>
<name>A0A848E982_9PROT</name>
<feature type="binding site" evidence="9">
    <location>
        <begin position="108"/>
        <end position="116"/>
    </location>
    <ligand>
        <name>5-phospho-alpha-D-ribose 1-diphosphate</name>
        <dbReference type="ChEBI" id="CHEBI:58017"/>
    </ligand>
</feature>
<dbReference type="PANTHER" id="PTHR43285">
    <property type="entry name" value="ANTHRANILATE PHOSPHORIBOSYLTRANSFERASE"/>
    <property type="match status" value="1"/>
</dbReference>
<keyword evidence="3 9" id="KW-0328">Glycosyltransferase</keyword>
<comment type="similarity">
    <text evidence="9">Belongs to the anthranilate phosphoribosyltransferase family.</text>
</comment>
<feature type="binding site" evidence="9">
    <location>
        <position position="80"/>
    </location>
    <ligand>
        <name>5-phospho-alpha-D-ribose 1-diphosphate</name>
        <dbReference type="ChEBI" id="CHEBI:58017"/>
    </ligand>
</feature>
<evidence type="ECO:0000256" key="9">
    <source>
        <dbReference type="HAMAP-Rule" id="MF_00211"/>
    </source>
</evidence>
<dbReference type="Gene3D" id="3.40.1030.10">
    <property type="entry name" value="Nucleoside phosphorylase/phosphoribosyltransferase catalytic domain"/>
    <property type="match status" value="1"/>
</dbReference>
<accession>A0A848E982</accession>
<comment type="catalytic activity">
    <reaction evidence="7 9">
        <text>N-(5-phospho-beta-D-ribosyl)anthranilate + diphosphate = 5-phospho-alpha-D-ribose 1-diphosphate + anthranilate</text>
        <dbReference type="Rhea" id="RHEA:11768"/>
        <dbReference type="ChEBI" id="CHEBI:16567"/>
        <dbReference type="ChEBI" id="CHEBI:18277"/>
        <dbReference type="ChEBI" id="CHEBI:33019"/>
        <dbReference type="ChEBI" id="CHEBI:58017"/>
        <dbReference type="EC" id="2.4.2.18"/>
    </reaction>
</comment>
<feature type="binding site" evidence="9">
    <location>
        <position position="120"/>
    </location>
    <ligand>
        <name>5-phospho-alpha-D-ribose 1-diphosphate</name>
        <dbReference type="ChEBI" id="CHEBI:58017"/>
    </ligand>
</feature>
<evidence type="ECO:0000313" key="13">
    <source>
        <dbReference type="Proteomes" id="UP000548582"/>
    </source>
</evidence>
<feature type="binding site" evidence="9">
    <location>
        <begin position="83"/>
        <end position="84"/>
    </location>
    <ligand>
        <name>5-phospho-alpha-D-ribose 1-diphosphate</name>
        <dbReference type="ChEBI" id="CHEBI:58017"/>
    </ligand>
</feature>
<feature type="binding site" evidence="9">
    <location>
        <position position="166"/>
    </location>
    <ligand>
        <name>anthranilate</name>
        <dbReference type="ChEBI" id="CHEBI:16567"/>
        <label>2</label>
    </ligand>
</feature>
<keyword evidence="9" id="KW-0479">Metal-binding</keyword>
<comment type="caution">
    <text evidence="12">The sequence shown here is derived from an EMBL/GenBank/DDBJ whole genome shotgun (WGS) entry which is preliminary data.</text>
</comment>
<dbReference type="InterPro" id="IPR036320">
    <property type="entry name" value="Glycosyl_Trfase_fam3_N_dom_sf"/>
</dbReference>
<evidence type="ECO:0000259" key="11">
    <source>
        <dbReference type="Pfam" id="PF02885"/>
    </source>
</evidence>
<evidence type="ECO:0000256" key="1">
    <source>
        <dbReference type="ARBA" id="ARBA00004907"/>
    </source>
</evidence>
<keyword evidence="5 9" id="KW-0822">Tryptophan biosynthesis</keyword>
<feature type="binding site" evidence="9">
    <location>
        <position position="92"/>
    </location>
    <ligand>
        <name>Mg(2+)</name>
        <dbReference type="ChEBI" id="CHEBI:18420"/>
        <label>1</label>
    </ligand>
</feature>
<dbReference type="SUPFAM" id="SSF47648">
    <property type="entry name" value="Nucleoside phosphorylase/phosphoribosyltransferase N-terminal domain"/>
    <property type="match status" value="1"/>
</dbReference>
<dbReference type="InterPro" id="IPR005940">
    <property type="entry name" value="Anthranilate_Pribosyl_Tfrase"/>
</dbReference>
<keyword evidence="4 9" id="KW-0808">Transferase</keyword>
<keyword evidence="6 9" id="KW-0057">Aromatic amino acid biosynthesis</keyword>